<dbReference type="SMART" id="SM00914">
    <property type="entry name" value="IDEAL"/>
    <property type="match status" value="1"/>
</dbReference>
<feature type="domain" description="IDEAL" evidence="2">
    <location>
        <begin position="104"/>
        <end position="141"/>
    </location>
</feature>
<feature type="coiled-coil region" evidence="1">
    <location>
        <begin position="101"/>
        <end position="131"/>
    </location>
</feature>
<dbReference type="EMBL" id="LJCO01000011">
    <property type="protein sequence ID" value="KPV45298.1"/>
    <property type="molecule type" value="Genomic_DNA"/>
</dbReference>
<dbReference type="AlphaFoldDB" id="A0A0P9EP91"/>
<dbReference type="Gene3D" id="4.10.810.10">
    <property type="entry name" value="Virus Scaffolding Protein, Chain A"/>
    <property type="match status" value="1"/>
</dbReference>
<name>A0A0P9EP91_9BACL</name>
<evidence type="ECO:0000256" key="1">
    <source>
        <dbReference type="SAM" id="Coils"/>
    </source>
</evidence>
<keyword evidence="1" id="KW-0175">Coiled coil</keyword>
<dbReference type="RefSeq" id="WP_054967634.1">
    <property type="nucleotide sequence ID" value="NZ_LJCO01000011.1"/>
</dbReference>
<protein>
    <recommendedName>
        <fullName evidence="2">IDEAL domain-containing protein</fullName>
    </recommendedName>
</protein>
<reference evidence="3 4" key="1">
    <citation type="submission" date="2015-09" db="EMBL/GenBank/DDBJ databases">
        <title>Draft genome sequence of Alicyclobacillus ferrooxydans DSM 22381.</title>
        <authorList>
            <person name="Hemp J."/>
        </authorList>
    </citation>
    <scope>NUCLEOTIDE SEQUENCE [LARGE SCALE GENOMIC DNA]</scope>
    <source>
        <strain evidence="3 4">TC-34</strain>
    </source>
</reference>
<evidence type="ECO:0000313" key="3">
    <source>
        <dbReference type="EMBL" id="KPV45298.1"/>
    </source>
</evidence>
<gene>
    <name evidence="3" type="ORF">AN477_02730</name>
</gene>
<keyword evidence="4" id="KW-1185">Reference proteome</keyword>
<comment type="caution">
    <text evidence="3">The sequence shown here is derived from an EMBL/GenBank/DDBJ whole genome shotgun (WGS) entry which is preliminary data.</text>
</comment>
<accession>A0A0P9EP91</accession>
<dbReference type="OrthoDB" id="2375685at2"/>
<dbReference type="InterPro" id="IPR027393">
    <property type="entry name" value="Virus_scaffolding_prot_C"/>
</dbReference>
<dbReference type="Proteomes" id="UP000050482">
    <property type="component" value="Unassembled WGS sequence"/>
</dbReference>
<dbReference type="PATRIC" id="fig|471514.4.peg.2876"/>
<evidence type="ECO:0000313" key="4">
    <source>
        <dbReference type="Proteomes" id="UP000050482"/>
    </source>
</evidence>
<sequence>MIAKEELLLLKTKILPQGADSILDFLAARHQQVELTHIVLENVPLLIIGRHGMIARIPAAGSVQKVSKPDEILSRLRSFFNRQDVLYLFVNLPDLPVPSEVTELLREVQKRDNEKERLRQQIDEALSARDKELFIRATNELNRLQSEQNQPVVKSRRFQI</sequence>
<organism evidence="3 4">
    <name type="scientific">Alicyclobacillus ferrooxydans</name>
    <dbReference type="NCBI Taxonomy" id="471514"/>
    <lineage>
        <taxon>Bacteria</taxon>
        <taxon>Bacillati</taxon>
        <taxon>Bacillota</taxon>
        <taxon>Bacilli</taxon>
        <taxon>Bacillales</taxon>
        <taxon>Alicyclobacillaceae</taxon>
        <taxon>Alicyclobacillus</taxon>
    </lineage>
</organism>
<evidence type="ECO:0000259" key="2">
    <source>
        <dbReference type="SMART" id="SM00914"/>
    </source>
</evidence>
<dbReference type="InterPro" id="IPR014957">
    <property type="entry name" value="IDEAL_dom"/>
</dbReference>
<proteinExistence type="predicted"/>
<dbReference type="Pfam" id="PF08858">
    <property type="entry name" value="IDEAL"/>
    <property type="match status" value="1"/>
</dbReference>